<comment type="function">
    <text evidence="2">Catalyzes the methylthiolation of N6-(dimethylallyl)adenosine (i(6)A), leading to the formation of 2-methylthio-N6-(dimethylallyl)adenosine (ms(2)i(6)A) at position 37 in tRNAs that read codons beginning with uridine.</text>
</comment>
<dbReference type="InterPro" id="IPR006638">
    <property type="entry name" value="Elp3/MiaA/NifB-like_rSAM"/>
</dbReference>
<evidence type="ECO:0000313" key="12">
    <source>
        <dbReference type="EMBL" id="GAT78157.1"/>
    </source>
</evidence>
<dbReference type="Gene3D" id="3.80.30.20">
    <property type="entry name" value="tm_1862 like domain"/>
    <property type="match status" value="1"/>
</dbReference>
<evidence type="ECO:0000256" key="7">
    <source>
        <dbReference type="ARBA" id="ARBA00022723"/>
    </source>
</evidence>
<dbReference type="SUPFAM" id="SSF102114">
    <property type="entry name" value="Radical SAM enzymes"/>
    <property type="match status" value="1"/>
</dbReference>
<dbReference type="FunFam" id="3.80.30.20:FF:000001">
    <property type="entry name" value="tRNA-2-methylthio-N(6)-dimethylallyladenosine synthase 2"/>
    <property type="match status" value="1"/>
</dbReference>
<dbReference type="RefSeq" id="WP_065433645.1">
    <property type="nucleotide sequence ID" value="NZ_BDDM01000116.1"/>
</dbReference>
<organism evidence="12 13">
    <name type="scientific">Ehrlichia ruminantium</name>
    <name type="common">heartwater rickettsia</name>
    <name type="synonym">Cowdria ruminantium</name>
    <dbReference type="NCBI Taxonomy" id="779"/>
    <lineage>
        <taxon>Bacteria</taxon>
        <taxon>Pseudomonadati</taxon>
        <taxon>Pseudomonadota</taxon>
        <taxon>Alphaproteobacteria</taxon>
        <taxon>Rickettsiales</taxon>
        <taxon>Anaplasmataceae</taxon>
        <taxon>Ehrlichia</taxon>
    </lineage>
</organism>
<name>A0A161LYA3_EHRRU</name>
<dbReference type="CDD" id="cd01335">
    <property type="entry name" value="Radical_SAM"/>
    <property type="match status" value="1"/>
</dbReference>
<dbReference type="Proteomes" id="UP000092731">
    <property type="component" value="Unassembled WGS sequence"/>
</dbReference>
<dbReference type="PANTHER" id="PTHR43020:SF2">
    <property type="entry name" value="MITOCHONDRIAL TRNA METHYLTHIOTRANSFERASE CDK5RAP1"/>
    <property type="match status" value="1"/>
</dbReference>
<dbReference type="GO" id="GO:0005829">
    <property type="term" value="C:cytosol"/>
    <property type="evidence" value="ECO:0007669"/>
    <property type="project" value="TreeGrafter"/>
</dbReference>
<keyword evidence="3" id="KW-0004">4Fe-4S</keyword>
<keyword evidence="9" id="KW-0411">Iron-sulfur</keyword>
<dbReference type="GO" id="GO:0046872">
    <property type="term" value="F:metal ion binding"/>
    <property type="evidence" value="ECO:0007669"/>
    <property type="project" value="UniProtKB-KW"/>
</dbReference>
<evidence type="ECO:0000256" key="2">
    <source>
        <dbReference type="ARBA" id="ARBA00003234"/>
    </source>
</evidence>
<proteinExistence type="predicted"/>
<dbReference type="InterPro" id="IPR023404">
    <property type="entry name" value="rSAM_horseshoe"/>
</dbReference>
<dbReference type="InterPro" id="IPR007197">
    <property type="entry name" value="rSAM"/>
</dbReference>
<dbReference type="GO" id="GO:0035597">
    <property type="term" value="F:tRNA-2-methylthio-N(6)-dimethylallyladenosine(37) synthase activity"/>
    <property type="evidence" value="ECO:0007669"/>
    <property type="project" value="UniProtKB-EC"/>
</dbReference>
<dbReference type="SFLD" id="SFLDG01082">
    <property type="entry name" value="B12-binding_domain_containing"/>
    <property type="match status" value="1"/>
</dbReference>
<dbReference type="SFLD" id="SFLDS00029">
    <property type="entry name" value="Radical_SAM"/>
    <property type="match status" value="1"/>
</dbReference>
<dbReference type="InterPro" id="IPR005839">
    <property type="entry name" value="Methylthiotransferase"/>
</dbReference>
<comment type="caution">
    <text evidence="12">The sequence shown here is derived from an EMBL/GenBank/DDBJ whole genome shotgun (WGS) entry which is preliminary data.</text>
</comment>
<dbReference type="PANTHER" id="PTHR43020">
    <property type="entry name" value="CDK5 REGULATORY SUBUNIT-ASSOCIATED PROTEIN 1"/>
    <property type="match status" value="1"/>
</dbReference>
<dbReference type="EMBL" id="BDDM01000116">
    <property type="protein sequence ID" value="GAT78157.1"/>
    <property type="molecule type" value="Genomic_DNA"/>
</dbReference>
<dbReference type="Pfam" id="PF01938">
    <property type="entry name" value="TRAM"/>
    <property type="match status" value="1"/>
</dbReference>
<dbReference type="Pfam" id="PF04055">
    <property type="entry name" value="Radical_SAM"/>
    <property type="match status" value="1"/>
</dbReference>
<evidence type="ECO:0000256" key="1">
    <source>
        <dbReference type="ARBA" id="ARBA00001966"/>
    </source>
</evidence>
<evidence type="ECO:0000256" key="3">
    <source>
        <dbReference type="ARBA" id="ARBA00022485"/>
    </source>
</evidence>
<evidence type="ECO:0000256" key="4">
    <source>
        <dbReference type="ARBA" id="ARBA00022490"/>
    </source>
</evidence>
<dbReference type="GO" id="GO:0051539">
    <property type="term" value="F:4 iron, 4 sulfur cluster binding"/>
    <property type="evidence" value="ECO:0007669"/>
    <property type="project" value="UniProtKB-KW"/>
</dbReference>
<dbReference type="SFLD" id="SFLDG01061">
    <property type="entry name" value="methylthiotransferase"/>
    <property type="match status" value="1"/>
</dbReference>
<feature type="non-terminal residue" evidence="12">
    <location>
        <position position="1"/>
    </location>
</feature>
<evidence type="ECO:0000256" key="10">
    <source>
        <dbReference type="ARBA" id="ARBA00033765"/>
    </source>
</evidence>
<keyword evidence="7" id="KW-0479">Metal-binding</keyword>
<keyword evidence="5 12" id="KW-0808">Transferase</keyword>
<sequence length="331" mass="38123">ARKIKKQIINIDFPVISKFDAIAVEEYTKNQKVSAFISVQEGCNKFCSFCVVPYTRGEEYSRTVEAIFKEALILADSGIKEITLIGQNVNAYHGTYKGNEWDLGRLIQHIAKISSIERIYYTTSHPRDMHESLYEAHGIEKKLIPFIHLPVQSGSNKILRKMNRKHTAEEYINIIKTLRKYRSDIAYSSDFIVGFPGETDEDFENTIQLIEEVKFSQAYSFKYSPRPGTPSAEYTSQIPEQIKSQRLTKLQELVHKQQLEFNKKMIGETHPVLFYKKGKFDNQIVGKTPYMQSCYINTENPDLHYNKIVSIKITDAHKNHLTGIIPNTLSV</sequence>
<gene>
    <name evidence="12" type="ORF">EHRUM3_03700</name>
</gene>
<evidence type="ECO:0000259" key="11">
    <source>
        <dbReference type="PROSITE" id="PS51918"/>
    </source>
</evidence>
<dbReference type="InterPro" id="IPR020612">
    <property type="entry name" value="Methylthiotransferase_CS"/>
</dbReference>
<dbReference type="InterPro" id="IPR002792">
    <property type="entry name" value="TRAM_dom"/>
</dbReference>
<dbReference type="SMART" id="SM00729">
    <property type="entry name" value="Elp3"/>
    <property type="match status" value="1"/>
</dbReference>
<feature type="domain" description="Radical SAM core" evidence="11">
    <location>
        <begin position="29"/>
        <end position="260"/>
    </location>
</feature>
<comment type="cofactor">
    <cofactor evidence="1">
        <name>[4Fe-4S] cluster</name>
        <dbReference type="ChEBI" id="CHEBI:49883"/>
    </cofactor>
</comment>
<keyword evidence="8" id="KW-0408">Iron</keyword>
<evidence type="ECO:0000313" key="13">
    <source>
        <dbReference type="Proteomes" id="UP000092731"/>
    </source>
</evidence>
<keyword evidence="6" id="KW-0949">S-adenosyl-L-methionine</keyword>
<dbReference type="NCBIfam" id="TIGR00089">
    <property type="entry name" value="MiaB/RimO family radical SAM methylthiotransferase"/>
    <property type="match status" value="1"/>
</dbReference>
<evidence type="ECO:0000256" key="5">
    <source>
        <dbReference type="ARBA" id="ARBA00022679"/>
    </source>
</evidence>
<dbReference type="PROSITE" id="PS51918">
    <property type="entry name" value="RADICAL_SAM"/>
    <property type="match status" value="1"/>
</dbReference>
<dbReference type="EC" id="2.8.4.3" evidence="10"/>
<dbReference type="InterPro" id="IPR058240">
    <property type="entry name" value="rSAM_sf"/>
</dbReference>
<evidence type="ECO:0000256" key="8">
    <source>
        <dbReference type="ARBA" id="ARBA00023004"/>
    </source>
</evidence>
<keyword evidence="4" id="KW-0963">Cytoplasm</keyword>
<accession>A0A161LYA3</accession>
<protein>
    <recommendedName>
        <fullName evidence="10">tRNA-2-methylthio-N(6)-dimethylallyladenosine synthase</fullName>
        <ecNumber evidence="10">2.8.4.3</ecNumber>
    </recommendedName>
</protein>
<evidence type="ECO:0000256" key="9">
    <source>
        <dbReference type="ARBA" id="ARBA00023014"/>
    </source>
</evidence>
<dbReference type="AlphaFoldDB" id="A0A161LYA3"/>
<dbReference type="PROSITE" id="PS01278">
    <property type="entry name" value="MTTASE_RADICAL"/>
    <property type="match status" value="1"/>
</dbReference>
<evidence type="ECO:0000256" key="6">
    <source>
        <dbReference type="ARBA" id="ARBA00022691"/>
    </source>
</evidence>
<reference evidence="13" key="1">
    <citation type="submission" date="2016-05" db="EMBL/GenBank/DDBJ databases">
        <title>Draft genome sequences of four strains of Ehrlichia ruminantium, a tick-borne pathogen of ruminants, isolated from Zimbabwe, The Gambia and Ghana.</title>
        <authorList>
            <person name="Nakao R."/>
            <person name="Jongejan F."/>
            <person name="Sugimoto C."/>
        </authorList>
    </citation>
    <scope>NUCLEOTIDE SEQUENCE [LARGE SCALE GENOMIC DNA]</scope>
    <source>
        <strain evidence="13">Pokoase 417</strain>
    </source>
</reference>